<dbReference type="Proteomes" id="UP000460881">
    <property type="component" value="Unassembled WGS sequence"/>
</dbReference>
<feature type="compositionally biased region" description="Polar residues" evidence="1">
    <location>
        <begin position="63"/>
        <end position="87"/>
    </location>
</feature>
<evidence type="ECO:0000313" key="3">
    <source>
        <dbReference type="EMBL" id="KAB7338466.1"/>
    </source>
</evidence>
<feature type="compositionally biased region" description="Acidic residues" evidence="1">
    <location>
        <begin position="240"/>
        <end position="252"/>
    </location>
</feature>
<feature type="compositionally biased region" description="Low complexity" evidence="1">
    <location>
        <begin position="696"/>
        <end position="719"/>
    </location>
</feature>
<feature type="compositionally biased region" description="Polar residues" evidence="1">
    <location>
        <begin position="253"/>
        <end position="263"/>
    </location>
</feature>
<feature type="compositionally biased region" description="Polar residues" evidence="1">
    <location>
        <begin position="94"/>
        <end position="110"/>
    </location>
</feature>
<sequence>MLAKDDDWLTAGNQLDDSLLMDDLWDDDADPQNDKGAASHSTGSAFPQDNAETLPQKAGGTGSSSNVPTISQSNRESIPGENANTFPQYFDDSFPQSDESTTHQSDSDPFQQEDVDPFQQEDVDPFQQDDRQLPTQEKEESFSRSNDSTVSRSNSATLSQEDAETIPHSTEHTVPQSNKTTDSQDNKGTASRPIRTTAPQNTVDPVQQDTADTTPQENAENLDQIDLLANGYDPFKEFADSAEDCNDKESEEQSAVSAFPQNNEETRGQGKGPEEYDPFEQFDLQSGDSSEPPTEQNERRDDNIIQDSSADSKKNVDMQEQGVIETVFPSNVPMQNQRDSETEEQYDSSSFQQEDSSPVKQDTGEKYPKDTDSADPFDLWDDPSEPPEGEPQTSSPSAGSPSADDYPTQTFQTGDDFWSQTDDESNGQWNAGQQTNGMPPQQFDNPPFPQENVFPVEHQYDSPFPQEGTDTENRENGGTLIKIIAVAAAILIGLGALIGGGAYTYHAYTTHVAEQQAEADRKQRQQSLVKAQNKWDGRKRKADDLVSTIKASPVAENSDVQKAVEALQKTTTGNPMTEKDITSALEKLDGEYEKTNRTYTDAMQAKAKETRTTLDGLVQQANGLADAPDGNDKKQMQSLASQWKSTEITSDNLSDAITASTELKNLISKVDKAKKDADAKKKAEEEAKAKAEAERQAQAQQEQQQAQQPQQNPYGNMYYWGGGYGSTGGSTGGPTGGSTGNSGGGVSPPPQQETPPKGNSGGNVG</sequence>
<feature type="compositionally biased region" description="Acidic residues" evidence="1">
    <location>
        <begin position="111"/>
        <end position="124"/>
    </location>
</feature>
<protein>
    <recommendedName>
        <fullName evidence="7">Spondin domain-containing protein</fullName>
    </recommendedName>
</protein>
<accession>A0A833ILJ5</accession>
<feature type="compositionally biased region" description="Basic and acidic residues" evidence="1">
    <location>
        <begin position="362"/>
        <end position="372"/>
    </location>
</feature>
<feature type="compositionally biased region" description="Polar residues" evidence="1">
    <location>
        <begin position="39"/>
        <end position="53"/>
    </location>
</feature>
<keyword evidence="2" id="KW-1133">Transmembrane helix</keyword>
<gene>
    <name evidence="4" type="ORF">GBB63_04850</name>
    <name evidence="3" type="ORF">GBB73_04785</name>
</gene>
<feature type="region of interest" description="Disordered" evidence="1">
    <location>
        <begin position="670"/>
        <end position="765"/>
    </location>
</feature>
<evidence type="ECO:0000313" key="5">
    <source>
        <dbReference type="Proteomes" id="UP000430971"/>
    </source>
</evidence>
<evidence type="ECO:0000256" key="2">
    <source>
        <dbReference type="SAM" id="Phobius"/>
    </source>
</evidence>
<evidence type="ECO:0000313" key="6">
    <source>
        <dbReference type="Proteomes" id="UP000460881"/>
    </source>
</evidence>
<feature type="transmembrane region" description="Helical" evidence="2">
    <location>
        <begin position="483"/>
        <end position="505"/>
    </location>
</feature>
<evidence type="ECO:0008006" key="7">
    <source>
        <dbReference type="Google" id="ProtNLM"/>
    </source>
</evidence>
<feature type="compositionally biased region" description="Basic and acidic residues" evidence="1">
    <location>
        <begin position="128"/>
        <end position="142"/>
    </location>
</feature>
<comment type="caution">
    <text evidence="3">The sequence shown here is derived from an EMBL/GenBank/DDBJ whole genome shotgun (WGS) entry which is preliminary data.</text>
</comment>
<feature type="compositionally biased region" description="Polar residues" evidence="1">
    <location>
        <begin position="172"/>
        <end position="189"/>
    </location>
</feature>
<feature type="compositionally biased region" description="Acidic residues" evidence="1">
    <location>
        <begin position="22"/>
        <end position="31"/>
    </location>
</feature>
<feature type="compositionally biased region" description="Polar residues" evidence="1">
    <location>
        <begin position="347"/>
        <end position="360"/>
    </location>
</feature>
<feature type="compositionally biased region" description="Polar residues" evidence="1">
    <location>
        <begin position="143"/>
        <end position="160"/>
    </location>
</feature>
<feature type="region of interest" description="Disordered" evidence="1">
    <location>
        <begin position="22"/>
        <end position="455"/>
    </location>
</feature>
<feature type="compositionally biased region" description="Basic and acidic residues" evidence="1">
    <location>
        <begin position="670"/>
        <end position="695"/>
    </location>
</feature>
<feature type="compositionally biased region" description="Polar residues" evidence="1">
    <location>
        <begin position="328"/>
        <end position="337"/>
    </location>
</feature>
<feature type="compositionally biased region" description="Polar residues" evidence="1">
    <location>
        <begin position="283"/>
        <end position="295"/>
    </location>
</feature>
<dbReference type="Proteomes" id="UP000430971">
    <property type="component" value="Unassembled WGS sequence"/>
</dbReference>
<organism evidence="3 5">
    <name type="scientific">Bifidobacterium longum</name>
    <dbReference type="NCBI Taxonomy" id="216816"/>
    <lineage>
        <taxon>Bacteria</taxon>
        <taxon>Bacillati</taxon>
        <taxon>Actinomycetota</taxon>
        <taxon>Actinomycetes</taxon>
        <taxon>Bifidobacteriales</taxon>
        <taxon>Bifidobacteriaceae</taxon>
        <taxon>Bifidobacterium</taxon>
    </lineage>
</organism>
<feature type="compositionally biased region" description="Gly residues" evidence="1">
    <location>
        <begin position="720"/>
        <end position="746"/>
    </location>
</feature>
<feature type="compositionally biased region" description="Polar residues" evidence="1">
    <location>
        <begin position="197"/>
        <end position="221"/>
    </location>
</feature>
<dbReference type="AlphaFoldDB" id="A0A833ILJ5"/>
<feature type="compositionally biased region" description="Acidic residues" evidence="1">
    <location>
        <begin position="373"/>
        <end position="388"/>
    </location>
</feature>
<feature type="compositionally biased region" description="Polar residues" evidence="1">
    <location>
        <begin position="426"/>
        <end position="438"/>
    </location>
</feature>
<feature type="compositionally biased region" description="Basic and acidic residues" evidence="1">
    <location>
        <begin position="264"/>
        <end position="274"/>
    </location>
</feature>
<evidence type="ECO:0000313" key="4">
    <source>
        <dbReference type="EMBL" id="KAB7359273.1"/>
    </source>
</evidence>
<dbReference type="EMBL" id="WDRM01000009">
    <property type="protein sequence ID" value="KAB7338466.1"/>
    <property type="molecule type" value="Genomic_DNA"/>
</dbReference>
<name>A0A833ILJ5_BIFLN</name>
<dbReference type="EMBL" id="WDRC01000010">
    <property type="protein sequence ID" value="KAB7359273.1"/>
    <property type="molecule type" value="Genomic_DNA"/>
</dbReference>
<reference evidence="5 6" key="1">
    <citation type="journal article" date="2019" name="Nat. Med.">
        <title>A library of human gut bacterial isolates paired with longitudinal multiomics data enables mechanistic microbiome research.</title>
        <authorList>
            <person name="Poyet M."/>
            <person name="Groussin M."/>
            <person name="Gibbons S.M."/>
            <person name="Avila-Pacheco J."/>
            <person name="Jiang X."/>
            <person name="Kearney S.M."/>
            <person name="Perrotta A.R."/>
            <person name="Berdy B."/>
            <person name="Zhao S."/>
            <person name="Lieberman T.D."/>
            <person name="Swanson P.K."/>
            <person name="Smith M."/>
            <person name="Roesemann S."/>
            <person name="Alexander J.E."/>
            <person name="Rich S.A."/>
            <person name="Livny J."/>
            <person name="Vlamakis H."/>
            <person name="Clish C."/>
            <person name="Bullock K."/>
            <person name="Deik A."/>
            <person name="Scott J."/>
            <person name="Pierce K.A."/>
            <person name="Xavier R.J."/>
            <person name="Alm E.J."/>
        </authorList>
    </citation>
    <scope>NUCLEOTIDE SEQUENCE [LARGE SCALE GENOMIC DNA]</scope>
    <source>
        <strain evidence="4 6">BIOML-A55</strain>
        <strain evidence="3 5">BIOML-A65</strain>
    </source>
</reference>
<keyword evidence="2" id="KW-0472">Membrane</keyword>
<evidence type="ECO:0000256" key="1">
    <source>
        <dbReference type="SAM" id="MobiDB-lite"/>
    </source>
</evidence>
<keyword evidence="2" id="KW-0812">Transmembrane</keyword>
<feature type="compositionally biased region" description="Low complexity" evidence="1">
    <location>
        <begin position="394"/>
        <end position="405"/>
    </location>
</feature>
<proteinExistence type="predicted"/>